<reference evidence="1" key="1">
    <citation type="submission" date="2018-11" db="EMBL/GenBank/DDBJ databases">
        <authorList>
            <person name="Grassa J C."/>
        </authorList>
    </citation>
    <scope>NUCLEOTIDE SEQUENCE [LARGE SCALE GENOMIC DNA]</scope>
</reference>
<evidence type="ECO:0008006" key="3">
    <source>
        <dbReference type="Google" id="ProtNLM"/>
    </source>
</evidence>
<reference evidence="1" key="2">
    <citation type="submission" date="2021-03" db="UniProtKB">
        <authorList>
            <consortium name="EnsemblPlants"/>
        </authorList>
    </citation>
    <scope>IDENTIFICATION</scope>
</reference>
<dbReference type="EnsemblPlants" id="evm.model.05.1225">
    <property type="protein sequence ID" value="cds.evm.model.05.1225"/>
    <property type="gene ID" value="evm.TU.05.1225"/>
</dbReference>
<evidence type="ECO:0000313" key="1">
    <source>
        <dbReference type="EnsemblPlants" id="cds.evm.model.05.1225"/>
    </source>
</evidence>
<proteinExistence type="predicted"/>
<dbReference type="EMBL" id="UZAU01000508">
    <property type="status" value="NOT_ANNOTATED_CDS"/>
    <property type="molecule type" value="Genomic_DNA"/>
</dbReference>
<keyword evidence="2" id="KW-1185">Reference proteome</keyword>
<dbReference type="Proteomes" id="UP000596661">
    <property type="component" value="Chromosome 5"/>
</dbReference>
<name>A0A803PKH9_CANSA</name>
<sequence>MVLRRVFPTPKNPSGGTWTKLGGTIRDRGFRFRPALTTKVDAMTKERYRLNYPRVLAEISIHQKFPHTIYFENEYGTNVPVKVFYEWKLILCENYKGMGHKTADCRKKEGKQQEWVIKKEPKKPADVVVAGKRK</sequence>
<accession>A0A803PKH9</accession>
<evidence type="ECO:0000313" key="2">
    <source>
        <dbReference type="Proteomes" id="UP000596661"/>
    </source>
</evidence>
<dbReference type="AlphaFoldDB" id="A0A803PKH9"/>
<protein>
    <recommendedName>
        <fullName evidence="3">Zinc knuckle CX2CX4HX4C domain-containing protein</fullName>
    </recommendedName>
</protein>
<organism evidence="1 2">
    <name type="scientific">Cannabis sativa</name>
    <name type="common">Hemp</name>
    <name type="synonym">Marijuana</name>
    <dbReference type="NCBI Taxonomy" id="3483"/>
    <lineage>
        <taxon>Eukaryota</taxon>
        <taxon>Viridiplantae</taxon>
        <taxon>Streptophyta</taxon>
        <taxon>Embryophyta</taxon>
        <taxon>Tracheophyta</taxon>
        <taxon>Spermatophyta</taxon>
        <taxon>Magnoliopsida</taxon>
        <taxon>eudicotyledons</taxon>
        <taxon>Gunneridae</taxon>
        <taxon>Pentapetalae</taxon>
        <taxon>rosids</taxon>
        <taxon>fabids</taxon>
        <taxon>Rosales</taxon>
        <taxon>Cannabaceae</taxon>
        <taxon>Cannabis</taxon>
    </lineage>
</organism>
<dbReference type="Gramene" id="evm.model.05.1225">
    <property type="protein sequence ID" value="cds.evm.model.05.1225"/>
    <property type="gene ID" value="evm.TU.05.1225"/>
</dbReference>